<protein>
    <submittedName>
        <fullName evidence="2">YbaB/EbfC family nucleoid-associated protein</fullName>
    </submittedName>
</protein>
<accession>A0ABT4V656</accession>
<feature type="region of interest" description="Disordered" evidence="1">
    <location>
        <begin position="17"/>
        <end position="40"/>
    </location>
</feature>
<dbReference type="SUPFAM" id="SSF82607">
    <property type="entry name" value="YbaB-like"/>
    <property type="match status" value="1"/>
</dbReference>
<dbReference type="Pfam" id="PF02575">
    <property type="entry name" value="YbaB_DNA_bd"/>
    <property type="match status" value="1"/>
</dbReference>
<evidence type="ECO:0000256" key="1">
    <source>
        <dbReference type="SAM" id="MobiDB-lite"/>
    </source>
</evidence>
<evidence type="ECO:0000313" key="3">
    <source>
        <dbReference type="Proteomes" id="UP001210380"/>
    </source>
</evidence>
<dbReference type="EMBL" id="JAQGLA010000067">
    <property type="protein sequence ID" value="MDA3629423.1"/>
    <property type="molecule type" value="Genomic_DNA"/>
</dbReference>
<feature type="compositionally biased region" description="Polar residues" evidence="1">
    <location>
        <begin position="27"/>
        <end position="40"/>
    </location>
</feature>
<organism evidence="2 3">
    <name type="scientific">Saccharopolyspora oryzae</name>
    <dbReference type="NCBI Taxonomy" id="2997343"/>
    <lineage>
        <taxon>Bacteria</taxon>
        <taxon>Bacillati</taxon>
        <taxon>Actinomycetota</taxon>
        <taxon>Actinomycetes</taxon>
        <taxon>Pseudonocardiales</taxon>
        <taxon>Pseudonocardiaceae</taxon>
        <taxon>Saccharopolyspora</taxon>
    </lineage>
</organism>
<gene>
    <name evidence="2" type="ORF">OU415_28610</name>
</gene>
<dbReference type="Gene3D" id="3.30.1310.10">
    <property type="entry name" value="Nucleoid-associated protein YbaB-like domain"/>
    <property type="match status" value="1"/>
</dbReference>
<proteinExistence type="predicted"/>
<dbReference type="Proteomes" id="UP001210380">
    <property type="component" value="Unassembled WGS sequence"/>
</dbReference>
<dbReference type="InterPro" id="IPR036894">
    <property type="entry name" value="YbaB-like_sf"/>
</dbReference>
<sequence length="144" mass="15930">MHPDDWLTQYNTKLQQLKEDTDRAKSELSQLGATTTSRDGQITVRVNSSGALEDIEFSRDFPHPKPDQVAATIMECVRQAQRQAAGQMVEVMQQFVGDGTALDFVKSSLPHGYTGDGTDPDEAPKRPAQPDEDDDYDNGGSFLR</sequence>
<feature type="compositionally biased region" description="Basic and acidic residues" evidence="1">
    <location>
        <begin position="17"/>
        <end position="26"/>
    </location>
</feature>
<comment type="caution">
    <text evidence="2">The sequence shown here is derived from an EMBL/GenBank/DDBJ whole genome shotgun (WGS) entry which is preliminary data.</text>
</comment>
<dbReference type="RefSeq" id="WP_270952442.1">
    <property type="nucleotide sequence ID" value="NZ_JAQGLA010000067.1"/>
</dbReference>
<reference evidence="2 3" key="1">
    <citation type="submission" date="2022-11" db="EMBL/GenBank/DDBJ databases">
        <title>Draft genome sequence of Saccharopolyspora sp. WRP15-2 isolated from rhizosphere soils of wild rice in Thailand.</title>
        <authorList>
            <person name="Duangmal K."/>
            <person name="Kammanee S."/>
            <person name="Muangham S."/>
        </authorList>
    </citation>
    <scope>NUCLEOTIDE SEQUENCE [LARGE SCALE GENOMIC DNA]</scope>
    <source>
        <strain evidence="2 3">WRP15-2</strain>
    </source>
</reference>
<feature type="region of interest" description="Disordered" evidence="1">
    <location>
        <begin position="106"/>
        <end position="144"/>
    </location>
</feature>
<dbReference type="InterPro" id="IPR004401">
    <property type="entry name" value="YbaB/EbfC"/>
</dbReference>
<evidence type="ECO:0000313" key="2">
    <source>
        <dbReference type="EMBL" id="MDA3629423.1"/>
    </source>
</evidence>
<name>A0ABT4V656_9PSEU</name>
<keyword evidence="3" id="KW-1185">Reference proteome</keyword>